<evidence type="ECO:0000313" key="1">
    <source>
        <dbReference type="EMBL" id="QPX48218.1"/>
    </source>
</evidence>
<dbReference type="GeneID" id="77946423"/>
<dbReference type="CDD" id="cd00085">
    <property type="entry name" value="HNHc"/>
    <property type="match status" value="1"/>
</dbReference>
<organism evidence="1 2">
    <name type="scientific">Synechococcus phage S-SRM01</name>
    <dbReference type="NCBI Taxonomy" id="2781608"/>
    <lineage>
        <taxon>Viruses</taxon>
        <taxon>Duplodnaviria</taxon>
        <taxon>Heunggongvirae</taxon>
        <taxon>Uroviricota</taxon>
        <taxon>Caudoviricetes</taxon>
        <taxon>Pantevenvirales</taxon>
        <taxon>Kyanoviridae</taxon>
        <taxon>Serangoonvirus</taxon>
        <taxon>Serangoonvirus essarone</taxon>
    </lineage>
</organism>
<sequence length="193" mass="22500">MFIDTHHIVPKYEGGTDTPNNLVKLPRKLHQEVHYRRWLVYKNLSDLYAFQLLGGNLSDDELNKIYDDQVNRCKRDSKKLTEARLSSENWRQAHQSEEYKQKKREQSLLLNQLGKINSPESSLLISKVKQSVTNYNSKRISVYGIIWEDSSKCFRNGGAKGLTLRQLRYRAKSGNYPDIFYVDIDNEVNDGTN</sequence>
<dbReference type="EMBL" id="MW015081">
    <property type="protein sequence ID" value="QPX48218.1"/>
    <property type="molecule type" value="Genomic_DNA"/>
</dbReference>
<proteinExistence type="predicted"/>
<protein>
    <recommendedName>
        <fullName evidence="3">HNH endonuclease</fullName>
    </recommendedName>
</protein>
<dbReference type="KEGG" id="vg:77946423"/>
<name>A0A879R3R4_9CAUD</name>
<evidence type="ECO:0000313" key="2">
    <source>
        <dbReference type="Proteomes" id="UP000664915"/>
    </source>
</evidence>
<reference evidence="1" key="1">
    <citation type="submission" date="2020-09" db="EMBL/GenBank/DDBJ databases">
        <authorList>
            <person name="Zhang D."/>
            <person name="Hatherill J.R."/>
            <person name="Ramirez J.F."/>
            <person name="Edinger B."/>
            <person name="Balarin R."/>
            <person name="Sullivan A."/>
            <person name="Humpal K.M."/>
            <person name="Guseva A."/>
            <person name="Butela K.A."/>
            <person name="Garlena R.A."/>
            <person name="Russell D.A."/>
            <person name="Pope W.H."/>
            <person name="Jacobs-Sera D."/>
            <person name="Hatfull G.F."/>
        </authorList>
    </citation>
    <scope>NUCLEOTIDE SEQUENCE</scope>
</reference>
<evidence type="ECO:0008006" key="3">
    <source>
        <dbReference type="Google" id="ProtNLM"/>
    </source>
</evidence>
<dbReference type="InterPro" id="IPR003615">
    <property type="entry name" value="HNH_nuc"/>
</dbReference>
<dbReference type="Proteomes" id="UP000664915">
    <property type="component" value="Segment"/>
</dbReference>
<dbReference type="RefSeq" id="YP_010670228.1">
    <property type="nucleotide sequence ID" value="NC_070963.1"/>
</dbReference>
<accession>A0A879R3R4</accession>
<keyword evidence="2" id="KW-1185">Reference proteome</keyword>